<comment type="similarity">
    <text evidence="1">Belongs to the tpcK family.</text>
</comment>
<evidence type="ECO:0000256" key="2">
    <source>
        <dbReference type="SAM" id="MobiDB-lite"/>
    </source>
</evidence>
<dbReference type="GO" id="GO:0016491">
    <property type="term" value="F:oxidoreductase activity"/>
    <property type="evidence" value="ECO:0007669"/>
    <property type="project" value="InterPro"/>
</dbReference>
<dbReference type="EMBL" id="MCFA01000201">
    <property type="protein sequence ID" value="ORX99215.1"/>
    <property type="molecule type" value="Genomic_DNA"/>
</dbReference>
<dbReference type="Pfam" id="PF07110">
    <property type="entry name" value="EthD"/>
    <property type="match status" value="1"/>
</dbReference>
<dbReference type="AlphaFoldDB" id="A0A1Y1YMJ1"/>
<reference evidence="4 5" key="1">
    <citation type="submission" date="2016-07" db="EMBL/GenBank/DDBJ databases">
        <title>Pervasive Adenine N6-methylation of Active Genes in Fungi.</title>
        <authorList>
            <consortium name="DOE Joint Genome Institute"/>
            <person name="Mondo S.J."/>
            <person name="Dannebaum R.O."/>
            <person name="Kuo R.C."/>
            <person name="Labutti K."/>
            <person name="Haridas S."/>
            <person name="Kuo A."/>
            <person name="Salamov A."/>
            <person name="Ahrendt S.R."/>
            <person name="Lipzen A."/>
            <person name="Sullivan W."/>
            <person name="Andreopoulos W.B."/>
            <person name="Clum A."/>
            <person name="Lindquist E."/>
            <person name="Daum C."/>
            <person name="Ramamoorthy G.K."/>
            <person name="Gryganskyi A."/>
            <person name="Culley D."/>
            <person name="Magnuson J.K."/>
            <person name="James T.Y."/>
            <person name="O'Malley M.A."/>
            <person name="Stajich J.E."/>
            <person name="Spatafora J.W."/>
            <person name="Visel A."/>
            <person name="Grigoriev I.V."/>
        </authorList>
    </citation>
    <scope>NUCLEOTIDE SEQUENCE [LARGE SCALE GENOMIC DNA]</scope>
    <source>
        <strain evidence="4 5">CBS 115471</strain>
    </source>
</reference>
<evidence type="ECO:0000313" key="5">
    <source>
        <dbReference type="Proteomes" id="UP000193144"/>
    </source>
</evidence>
<protein>
    <submittedName>
        <fullName evidence="4">EthD domain-domain-containing protein</fullName>
    </submittedName>
</protein>
<evidence type="ECO:0000256" key="1">
    <source>
        <dbReference type="ARBA" id="ARBA00005986"/>
    </source>
</evidence>
<accession>A0A1Y1YMJ1</accession>
<dbReference type="InterPro" id="IPR011008">
    <property type="entry name" value="Dimeric_a/b-barrel"/>
</dbReference>
<dbReference type="InterPro" id="IPR009799">
    <property type="entry name" value="EthD_dom"/>
</dbReference>
<dbReference type="Gene3D" id="3.30.70.100">
    <property type="match status" value="1"/>
</dbReference>
<dbReference type="Proteomes" id="UP000193144">
    <property type="component" value="Unassembled WGS sequence"/>
</dbReference>
<evidence type="ECO:0000313" key="4">
    <source>
        <dbReference type="EMBL" id="ORX99215.1"/>
    </source>
</evidence>
<name>A0A1Y1YMJ1_9PLEO</name>
<sequence>MAYTILLFLTRKPTISPEEFKDYWENTHIPLLQSLTGPLFPTQFTRRYLARIHRKGFGGPANPDRPPLLLRGTPDDFDWDAVGELTFENEKAFSQFYNTIYESDIAAKLADDEAKFIANGSLKAVVVGETTETTRNNVCGRHDSPSAPATLRVKSDP</sequence>
<feature type="region of interest" description="Disordered" evidence="2">
    <location>
        <begin position="136"/>
        <end position="157"/>
    </location>
</feature>
<comment type="caution">
    <text evidence="4">The sequence shown here is derived from an EMBL/GenBank/DDBJ whole genome shotgun (WGS) entry which is preliminary data.</text>
</comment>
<organism evidence="4 5">
    <name type="scientific">Clohesyomyces aquaticus</name>
    <dbReference type="NCBI Taxonomy" id="1231657"/>
    <lineage>
        <taxon>Eukaryota</taxon>
        <taxon>Fungi</taxon>
        <taxon>Dikarya</taxon>
        <taxon>Ascomycota</taxon>
        <taxon>Pezizomycotina</taxon>
        <taxon>Dothideomycetes</taxon>
        <taxon>Pleosporomycetidae</taxon>
        <taxon>Pleosporales</taxon>
        <taxon>Lindgomycetaceae</taxon>
        <taxon>Clohesyomyces</taxon>
    </lineage>
</organism>
<evidence type="ECO:0000259" key="3">
    <source>
        <dbReference type="Pfam" id="PF07110"/>
    </source>
</evidence>
<keyword evidence="5" id="KW-1185">Reference proteome</keyword>
<gene>
    <name evidence="4" type="ORF">BCR34DRAFT_495544</name>
</gene>
<dbReference type="SUPFAM" id="SSF54909">
    <property type="entry name" value="Dimeric alpha+beta barrel"/>
    <property type="match status" value="1"/>
</dbReference>
<feature type="domain" description="EthD" evidence="3">
    <location>
        <begin position="12"/>
        <end position="118"/>
    </location>
</feature>
<proteinExistence type="inferred from homology"/>
<dbReference type="OrthoDB" id="2519291at2759"/>
<dbReference type="STRING" id="1231657.A0A1Y1YMJ1"/>